<evidence type="ECO:0000256" key="2">
    <source>
        <dbReference type="SAM" id="MobiDB-lite"/>
    </source>
</evidence>
<accession>A0A934M0Q2</accession>
<dbReference type="AlphaFoldDB" id="A0A934M0Q2"/>
<protein>
    <submittedName>
        <fullName evidence="3">Uncharacterized protein</fullName>
    </submittedName>
</protein>
<proteinExistence type="predicted"/>
<feature type="coiled-coil region" evidence="1">
    <location>
        <begin position="50"/>
        <end position="118"/>
    </location>
</feature>
<gene>
    <name evidence="3" type="ORF">I6U51_06785</name>
</gene>
<keyword evidence="4" id="KW-1185">Reference proteome</keyword>
<reference evidence="3" key="1">
    <citation type="submission" date="2020-12" db="EMBL/GenBank/DDBJ databases">
        <title>Clostridium thailandense sp. nov., a novel acetogenic bacterium isolated from peat land soil in Thailand.</title>
        <authorList>
            <person name="Chaikitkaew S."/>
            <person name="Birkeland N.K."/>
        </authorList>
    </citation>
    <scope>NUCLEOTIDE SEQUENCE</scope>
    <source>
        <strain evidence="3">DSM 17425</strain>
    </source>
</reference>
<feature type="compositionally biased region" description="Low complexity" evidence="2">
    <location>
        <begin position="226"/>
        <end position="244"/>
    </location>
</feature>
<dbReference type="Proteomes" id="UP000622687">
    <property type="component" value="Unassembled WGS sequence"/>
</dbReference>
<evidence type="ECO:0000256" key="1">
    <source>
        <dbReference type="SAM" id="Coils"/>
    </source>
</evidence>
<dbReference type="EMBL" id="JAEEGB010000006">
    <property type="protein sequence ID" value="MBI6872414.1"/>
    <property type="molecule type" value="Genomic_DNA"/>
</dbReference>
<keyword evidence="1" id="KW-0175">Coiled coil</keyword>
<feature type="region of interest" description="Disordered" evidence="2">
    <location>
        <begin position="120"/>
        <end position="150"/>
    </location>
</feature>
<evidence type="ECO:0000313" key="3">
    <source>
        <dbReference type="EMBL" id="MBI6872414.1"/>
    </source>
</evidence>
<comment type="caution">
    <text evidence="3">The sequence shown here is derived from an EMBL/GenBank/DDBJ whole genome shotgun (WGS) entry which is preliminary data.</text>
</comment>
<feature type="region of interest" description="Disordered" evidence="2">
    <location>
        <begin position="225"/>
        <end position="297"/>
    </location>
</feature>
<sequence length="297" mass="33357">MRISFSSQQHIGLVNLSYRSNDSSTKNVLDNNEKTEKHLGINKKNMDKSLEASLRKNNILENLMKQKENLMDSKSAIMEKALKDGDNLSSVKEKLKDIDKQIEEIDKQMNKIQLEEQRKALGNEGKDKKGKETNKISNETSTEDEKIGIPKDKMDSMLSLSGSLSQAKALSSQRTSISGEARVLKFEIKIDEGRGINPINKKKRVAQLDENIENINEKINDKLKEVNNQNNDNVQADTSKNAAAKNKKSKDLSSKSNLESEDKLVIEQQKAEQKLKHYNDNSANSAENNGKKINATA</sequence>
<evidence type="ECO:0000313" key="4">
    <source>
        <dbReference type="Proteomes" id="UP000622687"/>
    </source>
</evidence>
<dbReference type="RefSeq" id="WP_211141916.1">
    <property type="nucleotide sequence ID" value="NZ_JAEEGB010000006.1"/>
</dbReference>
<feature type="compositionally biased region" description="Basic and acidic residues" evidence="2">
    <location>
        <begin position="249"/>
        <end position="279"/>
    </location>
</feature>
<feature type="compositionally biased region" description="Basic and acidic residues" evidence="2">
    <location>
        <begin position="120"/>
        <end position="134"/>
    </location>
</feature>
<name>A0A934M0Q2_9CLOT</name>
<organism evidence="3 4">
    <name type="scientific">Clostridium aciditolerans</name>
    <dbReference type="NCBI Taxonomy" id="339861"/>
    <lineage>
        <taxon>Bacteria</taxon>
        <taxon>Bacillati</taxon>
        <taxon>Bacillota</taxon>
        <taxon>Clostridia</taxon>
        <taxon>Eubacteriales</taxon>
        <taxon>Clostridiaceae</taxon>
        <taxon>Clostridium</taxon>
    </lineage>
</organism>